<dbReference type="InterPro" id="IPR036259">
    <property type="entry name" value="MFS_trans_sf"/>
</dbReference>
<comment type="caution">
    <text evidence="11">The sequence shown here is derived from an EMBL/GenBank/DDBJ whole genome shotgun (WGS) entry which is preliminary data.</text>
</comment>
<sequence>MKFENILAEADGFGRYQIALFMLMVLPRITLPCHFLLNNFIAATPSHHCNISSLDSHGVFETLTPEERLTVSIPKQEDGTFTSCHMFLQPQFYLLTNSSNATQLPVVPCQSGWVYDSSTFKSTLVSQFDLVCNTKGLTKASATVFFTGLMFGAVVFGILCDKYGRKTILLVSYILAIIFSIASAVSTSFIMFAAFRFLTGFGLSGTSIIAIVLSIEWVDIEHRTIIGVCSSIVWTVGNSLLAGVAYLITDWKILLLTVSSPLVIAVATWWMIPESARWLIVNGKTGEAYKYLQKCASVNRRSEFTSTIKPQALCEVVTGDNQRHNYTYLDLIKTPRLRRITIYTSIVWYCVASTYYGISLNITGFGLDLYLTHFIYSIIELPTKFIIYFSLKKLGRRVNQVGTLVLTGVCIIINIVTPKDYWTFRTIIAVLGKGLSEASFTTVVLYTTELYPTVLRQNGVGYTSFVGRLGASVSPLVMLLEDVWLPLPQLVFGMMAVSSGLVALLLPETNNARLPETIEDIEQTRKSSFCMSTQEQSKSPLKIDMTEDTVQ</sequence>
<evidence type="ECO:0000256" key="4">
    <source>
        <dbReference type="ARBA" id="ARBA00034696"/>
    </source>
</evidence>
<dbReference type="Proteomes" id="UP000327468">
    <property type="component" value="Chromosome 10"/>
</dbReference>
<gene>
    <name evidence="11" type="ORF">PHYPO_G00011570</name>
</gene>
<feature type="domain" description="Major facilitator superfamily (MFS) profile" evidence="10">
    <location>
        <begin position="86"/>
        <end position="511"/>
    </location>
</feature>
<evidence type="ECO:0000256" key="3">
    <source>
        <dbReference type="ARBA" id="ARBA00023136"/>
    </source>
</evidence>
<evidence type="ECO:0000256" key="1">
    <source>
        <dbReference type="ARBA" id="ARBA00022692"/>
    </source>
</evidence>
<comment type="subcellular location">
    <subcellularLocation>
        <location evidence="4">Basal cell membrane</location>
        <topology evidence="4">Multi-pass membrane protein</topology>
    </subcellularLocation>
</comment>
<feature type="transmembrane region" description="Helical" evidence="9">
    <location>
        <begin position="140"/>
        <end position="160"/>
    </location>
</feature>
<feature type="transmembrane region" description="Helical" evidence="9">
    <location>
        <begin position="253"/>
        <end position="272"/>
    </location>
</feature>
<keyword evidence="12" id="KW-1185">Reference proteome</keyword>
<feature type="transmembrane region" description="Helical" evidence="9">
    <location>
        <begin position="197"/>
        <end position="218"/>
    </location>
</feature>
<dbReference type="OrthoDB" id="2544694at2759"/>
<dbReference type="InterPro" id="IPR005828">
    <property type="entry name" value="MFS_sugar_transport-like"/>
</dbReference>
<evidence type="ECO:0000256" key="9">
    <source>
        <dbReference type="SAM" id="Phobius"/>
    </source>
</evidence>
<evidence type="ECO:0000256" key="8">
    <source>
        <dbReference type="SAM" id="MobiDB-lite"/>
    </source>
</evidence>
<dbReference type="SUPFAM" id="SSF103473">
    <property type="entry name" value="MFS general substrate transporter"/>
    <property type="match status" value="1"/>
</dbReference>
<reference evidence="11 12" key="1">
    <citation type="submission" date="2019-06" db="EMBL/GenBank/DDBJ databases">
        <title>A chromosome-scale genome assembly of the striped catfish, Pangasianodon hypophthalmus.</title>
        <authorList>
            <person name="Wen M."/>
            <person name="Zahm M."/>
            <person name="Roques C."/>
            <person name="Cabau C."/>
            <person name="Klopp C."/>
            <person name="Donnadieu C."/>
            <person name="Jouanno E."/>
            <person name="Avarre J.-C."/>
            <person name="Campet M."/>
            <person name="Ha T.T.T."/>
            <person name="Dugue R."/>
            <person name="Lampietro C."/>
            <person name="Louis A."/>
            <person name="Herpin A."/>
            <person name="Echchiki A."/>
            <person name="Berthelot C."/>
            <person name="Parey E."/>
            <person name="Roest-Crollius H."/>
            <person name="Braasch I."/>
            <person name="Postlethwait J."/>
            <person name="Bobe J."/>
            <person name="Montfort J."/>
            <person name="Bouchez O."/>
            <person name="Begum T."/>
            <person name="Schartl M."/>
            <person name="Guiguen Y."/>
        </authorList>
    </citation>
    <scope>NUCLEOTIDE SEQUENCE [LARGE SCALE GENOMIC DNA]</scope>
    <source>
        <strain evidence="11 12">Indonesia</strain>
        <tissue evidence="11">Blood</tissue>
    </source>
</reference>
<keyword evidence="2 9" id="KW-1133">Transmembrane helix</keyword>
<feature type="transmembrane region" description="Helical" evidence="9">
    <location>
        <begin position="486"/>
        <end position="506"/>
    </location>
</feature>
<evidence type="ECO:0000259" key="10">
    <source>
        <dbReference type="PROSITE" id="PS50850"/>
    </source>
</evidence>
<accession>A0A5N5N6D4</accession>
<feature type="transmembrane region" description="Helical" evidence="9">
    <location>
        <begin position="370"/>
        <end position="391"/>
    </location>
</feature>
<feature type="transmembrane region" description="Helical" evidence="9">
    <location>
        <begin position="167"/>
        <end position="191"/>
    </location>
</feature>
<dbReference type="Gene3D" id="1.20.1250.20">
    <property type="entry name" value="MFS general substrate transporter like domains"/>
    <property type="match status" value="1"/>
</dbReference>
<dbReference type="FunFam" id="1.20.1250.20:FF:000023">
    <property type="entry name" value="Solute carrier family 22 member 6"/>
    <property type="match status" value="1"/>
</dbReference>
<dbReference type="PANTHER" id="PTHR24064">
    <property type="entry name" value="SOLUTE CARRIER FAMILY 22 MEMBER"/>
    <property type="match status" value="1"/>
</dbReference>
<evidence type="ECO:0000256" key="6">
    <source>
        <dbReference type="ARBA" id="ARBA00041768"/>
    </source>
</evidence>
<dbReference type="EMBL" id="VFJC01000011">
    <property type="protein sequence ID" value="KAB5561876.1"/>
    <property type="molecule type" value="Genomic_DNA"/>
</dbReference>
<evidence type="ECO:0000313" key="12">
    <source>
        <dbReference type="Proteomes" id="UP000327468"/>
    </source>
</evidence>
<feature type="transmembrane region" description="Helical" evidence="9">
    <location>
        <begin position="225"/>
        <end position="247"/>
    </location>
</feature>
<dbReference type="Pfam" id="PF00083">
    <property type="entry name" value="Sugar_tr"/>
    <property type="match status" value="1"/>
</dbReference>
<dbReference type="InterPro" id="IPR020846">
    <property type="entry name" value="MFS_dom"/>
</dbReference>
<evidence type="ECO:0000256" key="2">
    <source>
        <dbReference type="ARBA" id="ARBA00022989"/>
    </source>
</evidence>
<feature type="region of interest" description="Disordered" evidence="8">
    <location>
        <begin position="532"/>
        <end position="551"/>
    </location>
</feature>
<evidence type="ECO:0000256" key="5">
    <source>
        <dbReference type="ARBA" id="ARBA00039897"/>
    </source>
</evidence>
<keyword evidence="1 9" id="KW-0812">Transmembrane</keyword>
<feature type="transmembrane region" description="Helical" evidence="9">
    <location>
        <begin position="398"/>
        <end position="416"/>
    </location>
</feature>
<evidence type="ECO:0000256" key="7">
    <source>
        <dbReference type="ARBA" id="ARBA00042362"/>
    </source>
</evidence>
<keyword evidence="3 9" id="KW-0472">Membrane</keyword>
<organism evidence="11 12">
    <name type="scientific">Pangasianodon hypophthalmus</name>
    <name type="common">Striped catfish</name>
    <name type="synonym">Helicophagus hypophthalmus</name>
    <dbReference type="NCBI Taxonomy" id="310915"/>
    <lineage>
        <taxon>Eukaryota</taxon>
        <taxon>Metazoa</taxon>
        <taxon>Chordata</taxon>
        <taxon>Craniata</taxon>
        <taxon>Vertebrata</taxon>
        <taxon>Euteleostomi</taxon>
        <taxon>Actinopterygii</taxon>
        <taxon>Neopterygii</taxon>
        <taxon>Teleostei</taxon>
        <taxon>Ostariophysi</taxon>
        <taxon>Siluriformes</taxon>
        <taxon>Pangasiidae</taxon>
        <taxon>Pangasianodon</taxon>
    </lineage>
</organism>
<dbReference type="GO" id="GO:0009925">
    <property type="term" value="C:basal plasma membrane"/>
    <property type="evidence" value="ECO:0007669"/>
    <property type="project" value="UniProtKB-SubCell"/>
</dbReference>
<protein>
    <recommendedName>
        <fullName evidence="5">Solute carrier family 22 member 6</fullName>
    </recommendedName>
    <alternativeName>
        <fullName evidence="7">Organic anion transporter 1</fullName>
    </alternativeName>
    <alternativeName>
        <fullName evidence="6">Renal organic anion transporter 1</fullName>
    </alternativeName>
</protein>
<dbReference type="PROSITE" id="PS50850">
    <property type="entry name" value="MFS"/>
    <property type="match status" value="1"/>
</dbReference>
<dbReference type="AlphaFoldDB" id="A0A5N5N6D4"/>
<name>A0A5N5N6D4_PANHP</name>
<dbReference type="GO" id="GO:0022857">
    <property type="term" value="F:transmembrane transporter activity"/>
    <property type="evidence" value="ECO:0007669"/>
    <property type="project" value="InterPro"/>
</dbReference>
<feature type="transmembrane region" description="Helical" evidence="9">
    <location>
        <begin position="340"/>
        <end position="358"/>
    </location>
</feature>
<evidence type="ECO:0000313" key="11">
    <source>
        <dbReference type="EMBL" id="KAB5561876.1"/>
    </source>
</evidence>
<proteinExistence type="predicted"/>